<evidence type="ECO:0000256" key="2">
    <source>
        <dbReference type="ARBA" id="ARBA00022840"/>
    </source>
</evidence>
<dbReference type="GO" id="GO:0016887">
    <property type="term" value="F:ATP hydrolysis activity"/>
    <property type="evidence" value="ECO:0007669"/>
    <property type="project" value="InterPro"/>
</dbReference>
<dbReference type="GO" id="GO:0005524">
    <property type="term" value="F:ATP binding"/>
    <property type="evidence" value="ECO:0007669"/>
    <property type="project" value="UniProtKB-KW"/>
</dbReference>
<dbReference type="EMBL" id="DTLS01000151">
    <property type="protein sequence ID" value="HGZ60576.1"/>
    <property type="molecule type" value="Genomic_DNA"/>
</dbReference>
<protein>
    <submittedName>
        <fullName evidence="4">ABC transporter ATP-binding protein</fullName>
    </submittedName>
</protein>
<evidence type="ECO:0000313" key="4">
    <source>
        <dbReference type="EMBL" id="HGZ60576.1"/>
    </source>
</evidence>
<reference evidence="4" key="1">
    <citation type="journal article" date="2020" name="mSystems">
        <title>Genome- and Community-Level Interaction Insights into Carbon Utilization and Element Cycling Functions of Hydrothermarchaeota in Hydrothermal Sediment.</title>
        <authorList>
            <person name="Zhou Z."/>
            <person name="Liu Y."/>
            <person name="Xu W."/>
            <person name="Pan J."/>
            <person name="Luo Z.H."/>
            <person name="Li M."/>
        </authorList>
    </citation>
    <scope>NUCLEOTIDE SEQUENCE [LARGE SCALE GENOMIC DNA]</scope>
    <source>
        <strain evidence="4">SpSt-885</strain>
    </source>
</reference>
<evidence type="ECO:0000259" key="3">
    <source>
        <dbReference type="PROSITE" id="PS50893"/>
    </source>
</evidence>
<dbReference type="InterPro" id="IPR027417">
    <property type="entry name" value="P-loop_NTPase"/>
</dbReference>
<dbReference type="InterPro" id="IPR003439">
    <property type="entry name" value="ABC_transporter-like_ATP-bd"/>
</dbReference>
<organism evidence="4">
    <name type="scientific">Fervidicoccus fontis</name>
    <dbReference type="NCBI Taxonomy" id="683846"/>
    <lineage>
        <taxon>Archaea</taxon>
        <taxon>Thermoproteota</taxon>
        <taxon>Thermoprotei</taxon>
        <taxon>Fervidicoccales</taxon>
        <taxon>Fervidicoccaceae</taxon>
        <taxon>Fervidicoccus</taxon>
    </lineage>
</organism>
<proteinExistence type="predicted"/>
<sequence>MCGHNLQGSIHAVRASSWDYYEHYRRSILPLPPDKEHEAIAVPEVVFRGSIGYSFPLYRNLHIELRSGYLYCVLGPNGSGKSTLLKTLSGSIPVFEGSLEKIPPDSASSYLPPDPPELPGMRGGDAALSFLATNEKRLLYGNWHSEQSLERLARYIEEFSSPVDLERNFNELSTGERMKILLASALASEADFLFLDEPSGHLDVRSRILLYRILKREKGSRLIVLSMHELSEASSVCDKGILLGAGNFYGPSDIGSILNEDLLSLAYGARFKKVLIDGKPLLVPYDIL</sequence>
<dbReference type="PANTHER" id="PTHR43850">
    <property type="entry name" value="ABC TRANSPORTER ATP-BINDING PROTEIN MA_4021-RELATED"/>
    <property type="match status" value="1"/>
</dbReference>
<feature type="domain" description="ABC transporter" evidence="3">
    <location>
        <begin position="40"/>
        <end position="270"/>
    </location>
</feature>
<gene>
    <name evidence="4" type="ORF">ENW83_05185</name>
</gene>
<dbReference type="AlphaFoldDB" id="A0A7J3SLY0"/>
<dbReference type="PROSITE" id="PS50893">
    <property type="entry name" value="ABC_TRANSPORTER_2"/>
    <property type="match status" value="1"/>
</dbReference>
<name>A0A7J3SLY0_9CREN</name>
<keyword evidence="1" id="KW-0547">Nucleotide-binding</keyword>
<dbReference type="Pfam" id="PF00005">
    <property type="entry name" value="ABC_tran"/>
    <property type="match status" value="1"/>
</dbReference>
<accession>A0A7J3SLY0</accession>
<keyword evidence="2 4" id="KW-0067">ATP-binding</keyword>
<dbReference type="PANTHER" id="PTHR43850:SF2">
    <property type="entry name" value="ABC TRANSPORTER ATP-BINDING PROTEIN MA_4021-RELATED"/>
    <property type="match status" value="1"/>
</dbReference>
<dbReference type="SUPFAM" id="SSF52540">
    <property type="entry name" value="P-loop containing nucleoside triphosphate hydrolases"/>
    <property type="match status" value="1"/>
</dbReference>
<evidence type="ECO:0000256" key="1">
    <source>
        <dbReference type="ARBA" id="ARBA00022741"/>
    </source>
</evidence>
<dbReference type="InterPro" id="IPR003593">
    <property type="entry name" value="AAA+_ATPase"/>
</dbReference>
<dbReference type="Gene3D" id="3.40.50.300">
    <property type="entry name" value="P-loop containing nucleotide triphosphate hydrolases"/>
    <property type="match status" value="1"/>
</dbReference>
<dbReference type="SMART" id="SM00382">
    <property type="entry name" value="AAA"/>
    <property type="match status" value="1"/>
</dbReference>
<comment type="caution">
    <text evidence="4">The sequence shown here is derived from an EMBL/GenBank/DDBJ whole genome shotgun (WGS) entry which is preliminary data.</text>
</comment>